<dbReference type="STRING" id="2017.SAMN05444320_101725"/>
<keyword evidence="2" id="KW-0812">Transmembrane</keyword>
<proteinExistence type="predicted"/>
<sequence>MSADLDDELRRLFTQDARLDVSARADADEVVLAGVRRGRRVRAALAMAGGAAAVVGVILVGALLAGFGRGEELPPAESPSVPTGTSTPSSGTSTPLTEDTPQTSSHATSAPGAPPLSRTPGQPDPSARRVTPPSAPTLTTSIGSPPSGTRTESGASRPTDPQRSTPSALSSPQRTVTSNSA</sequence>
<feature type="compositionally biased region" description="Polar residues" evidence="1">
    <location>
        <begin position="99"/>
        <end position="108"/>
    </location>
</feature>
<protein>
    <submittedName>
        <fullName evidence="3">Uncharacterized protein</fullName>
    </submittedName>
</protein>
<feature type="compositionally biased region" description="Polar residues" evidence="1">
    <location>
        <begin position="136"/>
        <end position="181"/>
    </location>
</feature>
<gene>
    <name evidence="3" type="ORF">SAMN05444320_101725</name>
</gene>
<reference evidence="3 4" key="1">
    <citation type="submission" date="2016-11" db="EMBL/GenBank/DDBJ databases">
        <authorList>
            <person name="Jaros S."/>
            <person name="Januszkiewicz K."/>
            <person name="Wedrychowicz H."/>
        </authorList>
    </citation>
    <scope>NUCLEOTIDE SEQUENCE [LARGE SCALE GENOMIC DNA]</scope>
    <source>
        <strain evidence="3 4">DSM 44523</strain>
    </source>
</reference>
<keyword evidence="2" id="KW-0472">Membrane</keyword>
<feature type="compositionally biased region" description="Low complexity" evidence="1">
    <location>
        <begin position="78"/>
        <end position="97"/>
    </location>
</feature>
<evidence type="ECO:0000256" key="2">
    <source>
        <dbReference type="SAM" id="Phobius"/>
    </source>
</evidence>
<name>A0A1M4VCK2_STRHI</name>
<keyword evidence="4" id="KW-1185">Reference proteome</keyword>
<keyword evidence="2" id="KW-1133">Transmembrane helix</keyword>
<evidence type="ECO:0000313" key="4">
    <source>
        <dbReference type="Proteomes" id="UP000184501"/>
    </source>
</evidence>
<evidence type="ECO:0000256" key="1">
    <source>
        <dbReference type="SAM" id="MobiDB-lite"/>
    </source>
</evidence>
<dbReference type="Proteomes" id="UP000184501">
    <property type="component" value="Unassembled WGS sequence"/>
</dbReference>
<organism evidence="3 4">
    <name type="scientific">Streptoalloteichus hindustanus</name>
    <dbReference type="NCBI Taxonomy" id="2017"/>
    <lineage>
        <taxon>Bacteria</taxon>
        <taxon>Bacillati</taxon>
        <taxon>Actinomycetota</taxon>
        <taxon>Actinomycetes</taxon>
        <taxon>Pseudonocardiales</taxon>
        <taxon>Pseudonocardiaceae</taxon>
        <taxon>Streptoalloteichus</taxon>
    </lineage>
</organism>
<dbReference type="AlphaFoldDB" id="A0A1M4VCK2"/>
<evidence type="ECO:0000313" key="3">
    <source>
        <dbReference type="EMBL" id="SHE66701.1"/>
    </source>
</evidence>
<feature type="transmembrane region" description="Helical" evidence="2">
    <location>
        <begin position="44"/>
        <end position="67"/>
    </location>
</feature>
<feature type="region of interest" description="Disordered" evidence="1">
    <location>
        <begin position="72"/>
        <end position="181"/>
    </location>
</feature>
<dbReference type="EMBL" id="FQVN01000001">
    <property type="protein sequence ID" value="SHE66701.1"/>
    <property type="molecule type" value="Genomic_DNA"/>
</dbReference>
<accession>A0A1M4VCK2</accession>
<dbReference type="RefSeq" id="WP_073479830.1">
    <property type="nucleotide sequence ID" value="NZ_FQVN01000001.1"/>
</dbReference>